<evidence type="ECO:0000313" key="4">
    <source>
        <dbReference type="Proteomes" id="UP000178121"/>
    </source>
</evidence>
<evidence type="ECO:0000256" key="1">
    <source>
        <dbReference type="SAM" id="Phobius"/>
    </source>
</evidence>
<feature type="domain" description="DUF5671" evidence="2">
    <location>
        <begin position="10"/>
        <end position="144"/>
    </location>
</feature>
<protein>
    <recommendedName>
        <fullName evidence="2">DUF5671 domain-containing protein</fullName>
    </recommendedName>
</protein>
<accession>A0A1G2MB57</accession>
<feature type="transmembrane region" description="Helical" evidence="1">
    <location>
        <begin position="12"/>
        <end position="35"/>
    </location>
</feature>
<name>A0A1G2MB57_9BACT</name>
<reference evidence="3 4" key="1">
    <citation type="journal article" date="2016" name="Nat. Commun.">
        <title>Thousands of microbial genomes shed light on interconnected biogeochemical processes in an aquifer system.</title>
        <authorList>
            <person name="Anantharaman K."/>
            <person name="Brown C.T."/>
            <person name="Hug L.A."/>
            <person name="Sharon I."/>
            <person name="Castelle C.J."/>
            <person name="Probst A.J."/>
            <person name="Thomas B.C."/>
            <person name="Singh A."/>
            <person name="Wilkins M.J."/>
            <person name="Karaoz U."/>
            <person name="Brodie E.L."/>
            <person name="Williams K.H."/>
            <person name="Hubbard S.S."/>
            <person name="Banfield J.F."/>
        </authorList>
    </citation>
    <scope>NUCLEOTIDE SEQUENCE [LARGE SCALE GENOMIC DNA]</scope>
</reference>
<feature type="transmembrane region" description="Helical" evidence="1">
    <location>
        <begin position="94"/>
        <end position="115"/>
    </location>
</feature>
<feature type="transmembrane region" description="Helical" evidence="1">
    <location>
        <begin position="163"/>
        <end position="182"/>
    </location>
</feature>
<feature type="transmembrane region" description="Helical" evidence="1">
    <location>
        <begin position="55"/>
        <end position="73"/>
    </location>
</feature>
<evidence type="ECO:0000313" key="3">
    <source>
        <dbReference type="EMBL" id="OHA21126.1"/>
    </source>
</evidence>
<comment type="caution">
    <text evidence="3">The sequence shown here is derived from an EMBL/GenBank/DDBJ whole genome shotgun (WGS) entry which is preliminary data.</text>
</comment>
<dbReference type="EMBL" id="MHRI01000014">
    <property type="protein sequence ID" value="OHA21126.1"/>
    <property type="molecule type" value="Genomic_DNA"/>
</dbReference>
<dbReference type="Pfam" id="PF18920">
    <property type="entry name" value="DUF5671"/>
    <property type="match status" value="1"/>
</dbReference>
<organism evidence="3 4">
    <name type="scientific">Candidatus Taylorbacteria bacterium RIFCSPHIGHO2_01_FULL_51_15</name>
    <dbReference type="NCBI Taxonomy" id="1802304"/>
    <lineage>
        <taxon>Bacteria</taxon>
        <taxon>Candidatus Tayloriibacteriota</taxon>
    </lineage>
</organism>
<feature type="transmembrane region" description="Helical" evidence="1">
    <location>
        <begin position="127"/>
        <end position="147"/>
    </location>
</feature>
<gene>
    <name evidence="3" type="ORF">A2849_00885</name>
</gene>
<keyword evidence="1" id="KW-0472">Membrane</keyword>
<keyword evidence="1" id="KW-1133">Transmembrane helix</keyword>
<keyword evidence="1" id="KW-0812">Transmembrane</keyword>
<dbReference type="Proteomes" id="UP000178121">
    <property type="component" value="Unassembled WGS sequence"/>
</dbReference>
<dbReference type="AlphaFoldDB" id="A0A1G2MB57"/>
<evidence type="ECO:0000259" key="2">
    <source>
        <dbReference type="Pfam" id="PF18920"/>
    </source>
</evidence>
<dbReference type="InterPro" id="IPR043728">
    <property type="entry name" value="DUF5671"/>
</dbReference>
<sequence length="311" mass="34644">MEKPKLTAKDFFLYIGALATLYWSAGSLLALLFRIIDTVLTDRLDYYVDPYSSGIRFAVASLIVVFPISLLLFRAIKKDVIKTPEKLLLPLRRWLLAGTIFVTAIALVGDVIALLNGFLGGELTTRFALKVLSVFVVAGLVFWYSLLELKMNPALPAKVRKEFLWGTPLLVLAAIVYGFFVMGSPASIRALRFDERRVGDLQGIQWQVVNFWQLKGVLPQTLAALEDPIAGYTVPTDPETSSAYTYSVTKPLSFKLCAVFGTDVKDSNGTRYPKSMTPYGEGLENQNWSHAAGEQCFDRTIDPELYPPVKR</sequence>
<proteinExistence type="predicted"/>